<dbReference type="Gene3D" id="3.30.1330.30">
    <property type="match status" value="1"/>
</dbReference>
<evidence type="ECO:0000313" key="4">
    <source>
        <dbReference type="EMBL" id="OYQ32408.1"/>
    </source>
</evidence>
<dbReference type="AlphaFoldDB" id="A0A255YT65"/>
<dbReference type="Proteomes" id="UP000216998">
    <property type="component" value="Unassembled WGS sequence"/>
</dbReference>
<dbReference type="SUPFAM" id="SSF75217">
    <property type="entry name" value="alpha/beta knot"/>
    <property type="match status" value="1"/>
</dbReference>
<dbReference type="InterPro" id="IPR051259">
    <property type="entry name" value="rRNA_Methyltransferase"/>
</dbReference>
<keyword evidence="5" id="KW-1185">Reference proteome</keyword>
<dbReference type="CDD" id="cd18095">
    <property type="entry name" value="SpoU-like_rRNA-MTase"/>
    <property type="match status" value="1"/>
</dbReference>
<keyword evidence="2 4" id="KW-0808">Transferase</keyword>
<dbReference type="PANTHER" id="PTHR43191:SF2">
    <property type="entry name" value="RRNA METHYLTRANSFERASE 3, MITOCHONDRIAL"/>
    <property type="match status" value="1"/>
</dbReference>
<feature type="domain" description="tRNA/rRNA methyltransferase SpoU type" evidence="3">
    <location>
        <begin position="117"/>
        <end position="243"/>
    </location>
</feature>
<dbReference type="GO" id="GO:0006396">
    <property type="term" value="P:RNA processing"/>
    <property type="evidence" value="ECO:0007669"/>
    <property type="project" value="InterPro"/>
</dbReference>
<dbReference type="OrthoDB" id="9794400at2"/>
<comment type="caution">
    <text evidence="4">The sequence shown here is derived from an EMBL/GenBank/DDBJ whole genome shotgun (WGS) entry which is preliminary data.</text>
</comment>
<sequence>MFHHIDSPQNPQFKSWSGLLESRGIRKQGQFLLAGLKTVPEALTRWPQHFTRILIRHPEWITDWPLPDHIQPVVLAGPLFRELDVSGTDYPILVGTLPPIAQADLSAPPKGLELVCALGDPANLGALLRSAAAFGASKVILLEEAAHPFHPKCLRAASNAVFTLDIVRGGRWAALDQAAGPLLALDAGGDDLATFPWPEDARLILGEEGQGVPPQVPAQRLTIGSTGNVESLNATVAASIALFTYYAGGQ</sequence>
<evidence type="ECO:0000313" key="5">
    <source>
        <dbReference type="Proteomes" id="UP000216998"/>
    </source>
</evidence>
<proteinExistence type="predicted"/>
<dbReference type="GO" id="GO:0008173">
    <property type="term" value="F:RNA methyltransferase activity"/>
    <property type="evidence" value="ECO:0007669"/>
    <property type="project" value="InterPro"/>
</dbReference>
<dbReference type="InterPro" id="IPR029028">
    <property type="entry name" value="Alpha/beta_knot_MTases"/>
</dbReference>
<reference evidence="4 5" key="1">
    <citation type="submission" date="2017-07" db="EMBL/GenBank/DDBJ databases">
        <title>Niveispirillum cyanobacteriorum sp. nov., isolated from cyanobacterial aggregates in a eutrophic lake.</title>
        <authorList>
            <person name="Cai H."/>
        </authorList>
    </citation>
    <scope>NUCLEOTIDE SEQUENCE [LARGE SCALE GENOMIC DNA]</scope>
    <source>
        <strain evidence="5">TH1-14</strain>
    </source>
</reference>
<evidence type="ECO:0000256" key="1">
    <source>
        <dbReference type="ARBA" id="ARBA00022603"/>
    </source>
</evidence>
<protein>
    <submittedName>
        <fullName evidence="4">RNA methyltransferase</fullName>
    </submittedName>
</protein>
<dbReference type="GO" id="GO:0032259">
    <property type="term" value="P:methylation"/>
    <property type="evidence" value="ECO:0007669"/>
    <property type="project" value="UniProtKB-KW"/>
</dbReference>
<name>A0A255YT65_9PROT</name>
<keyword evidence="1 4" id="KW-0489">Methyltransferase</keyword>
<dbReference type="GO" id="GO:0003723">
    <property type="term" value="F:RNA binding"/>
    <property type="evidence" value="ECO:0007669"/>
    <property type="project" value="InterPro"/>
</dbReference>
<dbReference type="Pfam" id="PF00588">
    <property type="entry name" value="SpoU_methylase"/>
    <property type="match status" value="1"/>
</dbReference>
<accession>A0A255YT65</accession>
<organism evidence="4 5">
    <name type="scientific">Niveispirillum lacus</name>
    <dbReference type="NCBI Taxonomy" id="1981099"/>
    <lineage>
        <taxon>Bacteria</taxon>
        <taxon>Pseudomonadati</taxon>
        <taxon>Pseudomonadota</taxon>
        <taxon>Alphaproteobacteria</taxon>
        <taxon>Rhodospirillales</taxon>
        <taxon>Azospirillaceae</taxon>
        <taxon>Niveispirillum</taxon>
    </lineage>
</organism>
<evidence type="ECO:0000259" key="3">
    <source>
        <dbReference type="Pfam" id="PF00588"/>
    </source>
</evidence>
<dbReference type="InterPro" id="IPR029064">
    <property type="entry name" value="Ribosomal_eL30-like_sf"/>
</dbReference>
<gene>
    <name evidence="4" type="ORF">CHU95_16540</name>
</gene>
<dbReference type="InterPro" id="IPR029026">
    <property type="entry name" value="tRNA_m1G_MTases_N"/>
</dbReference>
<dbReference type="PANTHER" id="PTHR43191">
    <property type="entry name" value="RRNA METHYLTRANSFERASE 3"/>
    <property type="match status" value="1"/>
</dbReference>
<dbReference type="InterPro" id="IPR001537">
    <property type="entry name" value="SpoU_MeTrfase"/>
</dbReference>
<evidence type="ECO:0000256" key="2">
    <source>
        <dbReference type="ARBA" id="ARBA00022679"/>
    </source>
</evidence>
<dbReference type="EMBL" id="NOXU01000031">
    <property type="protein sequence ID" value="OYQ32408.1"/>
    <property type="molecule type" value="Genomic_DNA"/>
</dbReference>
<dbReference type="RefSeq" id="WP_094457445.1">
    <property type="nucleotide sequence ID" value="NZ_NOXU01000031.1"/>
</dbReference>
<dbReference type="SUPFAM" id="SSF55315">
    <property type="entry name" value="L30e-like"/>
    <property type="match status" value="1"/>
</dbReference>
<dbReference type="Gene3D" id="3.40.1280.10">
    <property type="match status" value="1"/>
</dbReference>